<dbReference type="SMART" id="SM00563">
    <property type="entry name" value="PlsC"/>
    <property type="match status" value="1"/>
</dbReference>
<keyword evidence="2" id="KW-0444">Lipid biosynthesis</keyword>
<gene>
    <name evidence="8" type="ORF">CK503_09275</name>
</gene>
<evidence type="ECO:0000256" key="6">
    <source>
        <dbReference type="SAM" id="Phobius"/>
    </source>
</evidence>
<comment type="pathway">
    <text evidence="1">Lipid metabolism.</text>
</comment>
<comment type="caution">
    <text evidence="8">The sequence shown here is derived from an EMBL/GenBank/DDBJ whole genome shotgun (WGS) entry which is preliminary data.</text>
</comment>
<keyword evidence="5" id="KW-0012">Acyltransferase</keyword>
<evidence type="ECO:0000256" key="3">
    <source>
        <dbReference type="ARBA" id="ARBA00022679"/>
    </source>
</evidence>
<evidence type="ECO:0000256" key="1">
    <source>
        <dbReference type="ARBA" id="ARBA00005189"/>
    </source>
</evidence>
<dbReference type="SUPFAM" id="SSF69593">
    <property type="entry name" value="Glycerol-3-phosphate (1)-acyltransferase"/>
    <property type="match status" value="1"/>
</dbReference>
<keyword evidence="4" id="KW-0443">Lipid metabolism</keyword>
<dbReference type="PANTHER" id="PTHR10434">
    <property type="entry name" value="1-ACYL-SN-GLYCEROL-3-PHOSPHATE ACYLTRANSFERASE"/>
    <property type="match status" value="1"/>
</dbReference>
<dbReference type="CDD" id="cd07989">
    <property type="entry name" value="LPLAT_AGPAT-like"/>
    <property type="match status" value="1"/>
</dbReference>
<reference evidence="8 9" key="1">
    <citation type="submission" date="2017-08" db="EMBL/GenBank/DDBJ databases">
        <title>Aliifodinibius alkalisoli sp. nov., isolated from saline alkaline soil.</title>
        <authorList>
            <person name="Liu D."/>
            <person name="Zhang G."/>
        </authorList>
    </citation>
    <scope>NUCLEOTIDE SEQUENCE [LARGE SCALE GENOMIC DNA]</scope>
    <source>
        <strain evidence="8 9">WN023</strain>
    </source>
</reference>
<evidence type="ECO:0000259" key="7">
    <source>
        <dbReference type="SMART" id="SM00563"/>
    </source>
</evidence>
<dbReference type="OrthoDB" id="9803035at2"/>
<dbReference type="RefSeq" id="WP_095606529.1">
    <property type="nucleotide sequence ID" value="NZ_NSKE01000006.1"/>
</dbReference>
<name>A0A2A2GAH4_9BACT</name>
<dbReference type="EMBL" id="NSKE01000006">
    <property type="protein sequence ID" value="PAU93853.1"/>
    <property type="molecule type" value="Genomic_DNA"/>
</dbReference>
<dbReference type="GO" id="GO:0003841">
    <property type="term" value="F:1-acylglycerol-3-phosphate O-acyltransferase activity"/>
    <property type="evidence" value="ECO:0007669"/>
    <property type="project" value="TreeGrafter"/>
</dbReference>
<dbReference type="Proteomes" id="UP000218831">
    <property type="component" value="Unassembled WGS sequence"/>
</dbReference>
<dbReference type="PANTHER" id="PTHR10434:SF64">
    <property type="entry name" value="1-ACYL-SN-GLYCEROL-3-PHOSPHATE ACYLTRANSFERASE-RELATED"/>
    <property type="match status" value="1"/>
</dbReference>
<feature type="transmembrane region" description="Helical" evidence="6">
    <location>
        <begin position="12"/>
        <end position="34"/>
    </location>
</feature>
<keyword evidence="6" id="KW-0812">Transmembrane</keyword>
<evidence type="ECO:0000313" key="9">
    <source>
        <dbReference type="Proteomes" id="UP000218831"/>
    </source>
</evidence>
<keyword evidence="3" id="KW-0808">Transferase</keyword>
<dbReference type="AlphaFoldDB" id="A0A2A2GAH4"/>
<organism evidence="8 9">
    <name type="scientific">Fodinibius salipaludis</name>
    <dbReference type="NCBI Taxonomy" id="2032627"/>
    <lineage>
        <taxon>Bacteria</taxon>
        <taxon>Pseudomonadati</taxon>
        <taxon>Balneolota</taxon>
        <taxon>Balneolia</taxon>
        <taxon>Balneolales</taxon>
        <taxon>Balneolaceae</taxon>
        <taxon>Fodinibius</taxon>
    </lineage>
</organism>
<evidence type="ECO:0000256" key="2">
    <source>
        <dbReference type="ARBA" id="ARBA00022516"/>
    </source>
</evidence>
<dbReference type="GO" id="GO:0006654">
    <property type="term" value="P:phosphatidic acid biosynthetic process"/>
    <property type="evidence" value="ECO:0007669"/>
    <property type="project" value="TreeGrafter"/>
</dbReference>
<keyword evidence="6" id="KW-1133">Transmembrane helix</keyword>
<accession>A0A2A2GAH4</accession>
<keyword evidence="9" id="KW-1185">Reference proteome</keyword>
<sequence>MKNIIDHVRAFIRLVFFFLVSFCTVILVAAGNVVFRFIKPLMVVKWKNNIITIWASLTANILGLKISSEGSPPKPPFFLVSNHVSYIDVVPLWYFLDGTFIAKSEVASWPFFGWGTQTLGVLFIDRKLQGDVHRMNNRIAESISDSQGIILFPEGTSSKGERILPFNSSLLNYPAEKEMPVSSVAITYRSLDAKRPAWSHVCWWGDMDFFPHFWELLKIKQVDVRVRFGGEIIDNDRKELSKQLHKEVSQLFVPIVGSQN</sequence>
<evidence type="ECO:0000256" key="5">
    <source>
        <dbReference type="ARBA" id="ARBA00023315"/>
    </source>
</evidence>
<proteinExistence type="predicted"/>
<evidence type="ECO:0000256" key="4">
    <source>
        <dbReference type="ARBA" id="ARBA00023098"/>
    </source>
</evidence>
<protein>
    <recommendedName>
        <fullName evidence="7">Phospholipid/glycerol acyltransferase domain-containing protein</fullName>
    </recommendedName>
</protein>
<keyword evidence="6" id="KW-0472">Membrane</keyword>
<dbReference type="InterPro" id="IPR002123">
    <property type="entry name" value="Plipid/glycerol_acylTrfase"/>
</dbReference>
<feature type="domain" description="Phospholipid/glycerol acyltransferase" evidence="7">
    <location>
        <begin position="77"/>
        <end position="189"/>
    </location>
</feature>
<evidence type="ECO:0000313" key="8">
    <source>
        <dbReference type="EMBL" id="PAU93853.1"/>
    </source>
</evidence>
<dbReference type="Pfam" id="PF01553">
    <property type="entry name" value="Acyltransferase"/>
    <property type="match status" value="1"/>
</dbReference>